<dbReference type="Gene3D" id="4.10.800.10">
    <property type="entry name" value="Thyroglobulin type-1"/>
    <property type="match status" value="2"/>
</dbReference>
<accession>A0ABP0FXR4</accession>
<dbReference type="SUPFAM" id="SSF57667">
    <property type="entry name" value="beta-beta-alpha zinc fingers"/>
    <property type="match status" value="1"/>
</dbReference>
<keyword evidence="10" id="KW-1185">Reference proteome</keyword>
<evidence type="ECO:0000256" key="1">
    <source>
        <dbReference type="ARBA" id="ARBA00004613"/>
    </source>
</evidence>
<dbReference type="PROSITE" id="PS51162">
    <property type="entry name" value="THYROGLOBULIN_1_2"/>
    <property type="match status" value="2"/>
</dbReference>
<dbReference type="InterPro" id="IPR036236">
    <property type="entry name" value="Znf_C2H2_sf"/>
</dbReference>
<dbReference type="InterPro" id="IPR036857">
    <property type="entry name" value="Thyroglobulin_1_sf"/>
</dbReference>
<evidence type="ECO:0000313" key="10">
    <source>
        <dbReference type="Proteomes" id="UP001642483"/>
    </source>
</evidence>
<dbReference type="PANTHER" id="PTHR12352">
    <property type="entry name" value="SECRETED MODULAR CALCIUM-BINDING PROTEIN"/>
    <property type="match status" value="1"/>
</dbReference>
<evidence type="ECO:0000256" key="5">
    <source>
        <dbReference type="PROSITE-ProRule" id="PRU00042"/>
    </source>
</evidence>
<protein>
    <submittedName>
        <fullName evidence="9">Uncharacterized protein</fullName>
    </submittedName>
</protein>
<dbReference type="PROSITE" id="PS00028">
    <property type="entry name" value="ZINC_FINGER_C2H2_1"/>
    <property type="match status" value="1"/>
</dbReference>
<dbReference type="InterPro" id="IPR013087">
    <property type="entry name" value="Znf_C2H2_type"/>
</dbReference>
<keyword evidence="3" id="KW-0677">Repeat</keyword>
<dbReference type="SMART" id="SM00211">
    <property type="entry name" value="TY"/>
    <property type="match status" value="2"/>
</dbReference>
<dbReference type="Gene3D" id="3.30.160.60">
    <property type="entry name" value="Classic Zinc Finger"/>
    <property type="match status" value="2"/>
</dbReference>
<keyword evidence="5" id="KW-0479">Metal-binding</keyword>
<dbReference type="PANTHER" id="PTHR12352:SF3">
    <property type="entry name" value="NIDOGEN-2"/>
    <property type="match status" value="1"/>
</dbReference>
<keyword evidence="5" id="KW-0863">Zinc-finger</keyword>
<keyword evidence="2" id="KW-0964">Secreted</keyword>
<dbReference type="EMBL" id="CAWYQH010000097">
    <property type="protein sequence ID" value="CAK8683965.1"/>
    <property type="molecule type" value="Genomic_DNA"/>
</dbReference>
<feature type="domain" description="Thyroglobulin type-1" evidence="8">
    <location>
        <begin position="136"/>
        <end position="199"/>
    </location>
</feature>
<evidence type="ECO:0000259" key="8">
    <source>
        <dbReference type="PROSITE" id="PS51162"/>
    </source>
</evidence>
<name>A0ABP0FXR4_CLALP</name>
<dbReference type="PROSITE" id="PS50157">
    <property type="entry name" value="ZINC_FINGER_C2H2_2"/>
    <property type="match status" value="2"/>
</dbReference>
<organism evidence="9 10">
    <name type="scientific">Clavelina lepadiformis</name>
    <name type="common">Light-bulb sea squirt</name>
    <name type="synonym">Ascidia lepadiformis</name>
    <dbReference type="NCBI Taxonomy" id="159417"/>
    <lineage>
        <taxon>Eukaryota</taxon>
        <taxon>Metazoa</taxon>
        <taxon>Chordata</taxon>
        <taxon>Tunicata</taxon>
        <taxon>Ascidiacea</taxon>
        <taxon>Aplousobranchia</taxon>
        <taxon>Clavelinidae</taxon>
        <taxon>Clavelina</taxon>
    </lineage>
</organism>
<keyword evidence="4 6" id="KW-1015">Disulfide bond</keyword>
<dbReference type="PROSITE" id="PS00484">
    <property type="entry name" value="THYROGLOBULIN_1_1"/>
    <property type="match status" value="1"/>
</dbReference>
<gene>
    <name evidence="9" type="ORF">CVLEPA_LOCUS14971</name>
</gene>
<evidence type="ECO:0000259" key="7">
    <source>
        <dbReference type="PROSITE" id="PS50157"/>
    </source>
</evidence>
<comment type="subcellular location">
    <subcellularLocation>
        <location evidence="1">Secreted</location>
    </subcellularLocation>
</comment>
<evidence type="ECO:0000256" key="4">
    <source>
        <dbReference type="ARBA" id="ARBA00023157"/>
    </source>
</evidence>
<evidence type="ECO:0000313" key="9">
    <source>
        <dbReference type="EMBL" id="CAK8683965.1"/>
    </source>
</evidence>
<comment type="caution">
    <text evidence="9">The sequence shown here is derived from an EMBL/GenBank/DDBJ whole genome shotgun (WGS) entry which is preliminary data.</text>
</comment>
<dbReference type="Proteomes" id="UP001642483">
    <property type="component" value="Unassembled WGS sequence"/>
</dbReference>
<evidence type="ECO:0000256" key="3">
    <source>
        <dbReference type="ARBA" id="ARBA00022737"/>
    </source>
</evidence>
<keyword evidence="5" id="KW-0862">Zinc</keyword>
<evidence type="ECO:0000256" key="2">
    <source>
        <dbReference type="ARBA" id="ARBA00022525"/>
    </source>
</evidence>
<feature type="disulfide bond" evidence="6">
    <location>
        <begin position="245"/>
        <end position="252"/>
    </location>
</feature>
<dbReference type="InterPro" id="IPR051950">
    <property type="entry name" value="Dev_reg/Prot_inhib"/>
</dbReference>
<dbReference type="InterPro" id="IPR000716">
    <property type="entry name" value="Thyroglobulin_1"/>
</dbReference>
<feature type="domain" description="C2H2-type" evidence="7">
    <location>
        <begin position="8"/>
        <end position="35"/>
    </location>
</feature>
<dbReference type="Pfam" id="PF00086">
    <property type="entry name" value="Thyroglobulin_1"/>
    <property type="match status" value="2"/>
</dbReference>
<dbReference type="CDD" id="cd00191">
    <property type="entry name" value="TY"/>
    <property type="match status" value="2"/>
</dbReference>
<dbReference type="Pfam" id="PF00096">
    <property type="entry name" value="zf-C2H2"/>
    <property type="match status" value="1"/>
</dbReference>
<feature type="disulfide bond" evidence="6">
    <location>
        <begin position="177"/>
        <end position="184"/>
    </location>
</feature>
<reference evidence="9 10" key="1">
    <citation type="submission" date="2024-02" db="EMBL/GenBank/DDBJ databases">
        <authorList>
            <person name="Daric V."/>
            <person name="Darras S."/>
        </authorList>
    </citation>
    <scope>NUCLEOTIDE SEQUENCE [LARGE SCALE GENOMIC DNA]</scope>
</reference>
<evidence type="ECO:0000256" key="6">
    <source>
        <dbReference type="PROSITE-ProRule" id="PRU00500"/>
    </source>
</evidence>
<dbReference type="SMART" id="SM00355">
    <property type="entry name" value="ZnF_C2H2"/>
    <property type="match status" value="2"/>
</dbReference>
<sequence length="276" mass="31274">MHNGQENYSCDFCQKKFRVSSQLAVHVRTHTGERPYSCQHCDYKAATNSSLKGHVRTQHTGECPYVCDPTSGSIQGYAVAIERLLPWKRNMQHLRHNRYIGRLDVKENLRIKMHALIIFSVLCCTANLGTAEGDDLKPCETMTRLIEERFMKKNPRIMDGPERPQCDQDGKFLPKQCLSFTGACWCSKPDGSVLPETMTYNDGPLECCLDVYRQSEEIVKNNPGIQDGPWFPKCADDGNWIPEQCYGFTGDCWCVDSRGNSLPGRFDIDTGKVSCQ</sequence>
<feature type="domain" description="C2H2-type" evidence="7">
    <location>
        <begin position="36"/>
        <end position="64"/>
    </location>
</feature>
<proteinExistence type="predicted"/>
<feature type="domain" description="Thyroglobulin type-1" evidence="8">
    <location>
        <begin position="205"/>
        <end position="275"/>
    </location>
</feature>
<comment type="caution">
    <text evidence="6">Lacks conserved residue(s) required for the propagation of feature annotation.</text>
</comment>
<dbReference type="SUPFAM" id="SSF57610">
    <property type="entry name" value="Thyroglobulin type-1 domain"/>
    <property type="match status" value="2"/>
</dbReference>